<feature type="transmembrane region" description="Helical" evidence="1">
    <location>
        <begin position="6"/>
        <end position="28"/>
    </location>
</feature>
<keyword evidence="1" id="KW-1133">Transmembrane helix</keyword>
<organism evidence="2 3">
    <name type="scientific">Phormidium yuhuli AB48</name>
    <dbReference type="NCBI Taxonomy" id="2940671"/>
    <lineage>
        <taxon>Bacteria</taxon>
        <taxon>Bacillati</taxon>
        <taxon>Cyanobacteriota</taxon>
        <taxon>Cyanophyceae</taxon>
        <taxon>Oscillatoriophycideae</taxon>
        <taxon>Oscillatoriales</taxon>
        <taxon>Oscillatoriaceae</taxon>
        <taxon>Phormidium</taxon>
        <taxon>Phormidium yuhuli</taxon>
    </lineage>
</organism>
<proteinExistence type="predicted"/>
<evidence type="ECO:0000256" key="1">
    <source>
        <dbReference type="SAM" id="Phobius"/>
    </source>
</evidence>
<sequence>MAILETWVGLTGLVLFNGTVCLVLPRVLSLNWGQAWSHYMEQPSPGSKSSETTVDVDEGVASLLNS</sequence>
<accession>A0ABY5AXJ4</accession>
<evidence type="ECO:0000313" key="3">
    <source>
        <dbReference type="Proteomes" id="UP001056708"/>
    </source>
</evidence>
<protein>
    <submittedName>
        <fullName evidence="2">Uncharacterized protein</fullName>
    </submittedName>
</protein>
<dbReference type="EMBL" id="CP098611">
    <property type="protein sequence ID" value="USR93026.1"/>
    <property type="molecule type" value="Genomic_DNA"/>
</dbReference>
<dbReference type="Proteomes" id="UP001056708">
    <property type="component" value="Chromosome"/>
</dbReference>
<keyword evidence="1" id="KW-0812">Transmembrane</keyword>
<name>A0ABY5AXJ4_9CYAN</name>
<keyword evidence="3" id="KW-1185">Reference proteome</keyword>
<evidence type="ECO:0000313" key="2">
    <source>
        <dbReference type="EMBL" id="USR93026.1"/>
    </source>
</evidence>
<gene>
    <name evidence="2" type="ORF">NEA10_10025</name>
</gene>
<keyword evidence="1" id="KW-0472">Membrane</keyword>
<dbReference type="RefSeq" id="WP_252665200.1">
    <property type="nucleotide sequence ID" value="NZ_CP098611.1"/>
</dbReference>
<reference evidence="2" key="1">
    <citation type="submission" date="2022-06" db="EMBL/GenBank/DDBJ databases">
        <title>Genome sequence of Phormidium yuhuli AB48 isolated from an industrial photobioreactor environment.</title>
        <authorList>
            <person name="Qiu Y."/>
            <person name="Noonan A.J.C."/>
            <person name="Dofher K."/>
            <person name="Koch M."/>
            <person name="Kieft B."/>
            <person name="Lin X."/>
            <person name="Ziels R.M."/>
            <person name="Hallam S.J."/>
        </authorList>
    </citation>
    <scope>NUCLEOTIDE SEQUENCE</scope>
    <source>
        <strain evidence="2">AB48</strain>
    </source>
</reference>